<dbReference type="InterPro" id="IPR024361">
    <property type="entry name" value="BACON"/>
</dbReference>
<feature type="domain" description="BACON" evidence="2">
    <location>
        <begin position="30"/>
        <end position="113"/>
    </location>
</feature>
<name>A0A9D9EJF2_9BACT</name>
<proteinExistence type="predicted"/>
<feature type="domain" description="BACON" evidence="1">
    <location>
        <begin position="447"/>
        <end position="498"/>
    </location>
</feature>
<dbReference type="AlphaFoldDB" id="A0A9D9EJF2"/>
<dbReference type="PROSITE" id="PS51257">
    <property type="entry name" value="PROKAR_LIPOPROTEIN"/>
    <property type="match status" value="1"/>
</dbReference>
<evidence type="ECO:0000259" key="2">
    <source>
        <dbReference type="Pfam" id="PF19190"/>
    </source>
</evidence>
<evidence type="ECO:0000259" key="1">
    <source>
        <dbReference type="Pfam" id="PF13004"/>
    </source>
</evidence>
<protein>
    <recommendedName>
        <fullName evidence="1 2">BACON domain-containing protein</fullName>
    </recommendedName>
</protein>
<evidence type="ECO:0000313" key="4">
    <source>
        <dbReference type="Proteomes" id="UP000810252"/>
    </source>
</evidence>
<evidence type="ECO:0000313" key="3">
    <source>
        <dbReference type="EMBL" id="MBO8448045.1"/>
    </source>
</evidence>
<gene>
    <name evidence="3" type="ORF">IAC29_02090</name>
</gene>
<accession>A0A9D9EJF2</accession>
<dbReference type="InterPro" id="IPR013783">
    <property type="entry name" value="Ig-like_fold"/>
</dbReference>
<dbReference type="Gene3D" id="2.60.40.10">
    <property type="entry name" value="Immunoglobulins"/>
    <property type="match status" value="2"/>
</dbReference>
<reference evidence="3" key="2">
    <citation type="journal article" date="2021" name="PeerJ">
        <title>Extensive microbial diversity within the chicken gut microbiome revealed by metagenomics and culture.</title>
        <authorList>
            <person name="Gilroy R."/>
            <person name="Ravi A."/>
            <person name="Getino M."/>
            <person name="Pursley I."/>
            <person name="Horton D.L."/>
            <person name="Alikhan N.F."/>
            <person name="Baker D."/>
            <person name="Gharbi K."/>
            <person name="Hall N."/>
            <person name="Watson M."/>
            <person name="Adriaenssens E.M."/>
            <person name="Foster-Nyarko E."/>
            <person name="Jarju S."/>
            <person name="Secka A."/>
            <person name="Antonio M."/>
            <person name="Oren A."/>
            <person name="Chaudhuri R.R."/>
            <person name="La Ragione R."/>
            <person name="Hildebrand F."/>
            <person name="Pallen M.J."/>
        </authorList>
    </citation>
    <scope>NUCLEOTIDE SEQUENCE</scope>
    <source>
        <strain evidence="3">20514</strain>
    </source>
</reference>
<dbReference type="CDD" id="cd14948">
    <property type="entry name" value="BACON"/>
    <property type="match status" value="2"/>
</dbReference>
<organism evidence="3 4">
    <name type="scientific">Candidatus Cryptobacteroides merdigallinarum</name>
    <dbReference type="NCBI Taxonomy" id="2840770"/>
    <lineage>
        <taxon>Bacteria</taxon>
        <taxon>Pseudomonadati</taxon>
        <taxon>Bacteroidota</taxon>
        <taxon>Bacteroidia</taxon>
        <taxon>Bacteroidales</taxon>
        <taxon>Candidatus Cryptobacteroides</taxon>
    </lineage>
</organism>
<dbReference type="EMBL" id="JADIMQ010000031">
    <property type="protein sequence ID" value="MBO8448045.1"/>
    <property type="molecule type" value="Genomic_DNA"/>
</dbReference>
<sequence>MRLGKLFFIGLAAAALFTGCKEDTPETPSITVEPGTLQFVEGGETKTVTVTANRDWVVEIPKSVDWITVTPSQGSANTTETVTVKVDPNADIERKETITFNASVASASLEIVQEGKPIEITTIADFSAKTPNETDWYYLKGTITKIDNAEYGNLTIEDNTGSIAVYGLTSTKQTNGNDKSFASLGLKVGDVVTICGICSEFNGTKQAGSSKIPTYYVTHTSAGDMEAVELESIEDVFTTSDMKVTVKGQVIAVSNVSFVMNDGGEKNLLVYAGEDAEVNVKVGDNISVTGLVSDYGGLTQLTSPETASVSEQFTVNSQDARALSGKELADFAVEDAQLVTVEAAVVIDDKYTNIYFDNDGGKGSVVSSSFDEEFTHARVLTITGYYGGRNGIGYFCIIPTEVTECKNPHLYVIDAADPGKDITTQNVSSATGKYVFEIIANTAWTATSSDTDNFVVAPASGNASVNDVTVTYTANEGTTERKATVTVASQDNSKSFKIEFTQSAPLSADAAFVKVSEELEDYTGTYLIVCESVNKAYDGSRTTNFKGSKSDLNNKTVTISDGKIAADDEIMTYSVSIEKVDGGYAVKTNSGYYLKNPDASAGLDGAETYSDDCLTKIEYLADQGGHKITASGSYVMLYNKSSDSNYFRFYKPSNIGQSQYGIPVLYRFQE</sequence>
<comment type="caution">
    <text evidence="3">The sequence shown here is derived from an EMBL/GenBank/DDBJ whole genome shotgun (WGS) entry which is preliminary data.</text>
</comment>
<dbReference type="Proteomes" id="UP000810252">
    <property type="component" value="Unassembled WGS sequence"/>
</dbReference>
<dbReference type="Pfam" id="PF13004">
    <property type="entry name" value="BACON"/>
    <property type="match status" value="1"/>
</dbReference>
<reference evidence="3" key="1">
    <citation type="submission" date="2020-10" db="EMBL/GenBank/DDBJ databases">
        <authorList>
            <person name="Gilroy R."/>
        </authorList>
    </citation>
    <scope>NUCLEOTIDE SEQUENCE</scope>
    <source>
        <strain evidence="3">20514</strain>
    </source>
</reference>
<dbReference type="Pfam" id="PF19190">
    <property type="entry name" value="BACON_2"/>
    <property type="match status" value="1"/>
</dbReference>